<dbReference type="KEGG" id="vcn:VOLCADRAFT_89352"/>
<dbReference type="OrthoDB" id="548770at2759"/>
<dbReference type="STRING" id="3068.D8TRH4"/>
<proteinExistence type="predicted"/>
<dbReference type="Proteomes" id="UP000001058">
    <property type="component" value="Unassembled WGS sequence"/>
</dbReference>
<evidence type="ECO:0000313" key="2">
    <source>
        <dbReference type="EMBL" id="EFJ49993.1"/>
    </source>
</evidence>
<name>D8TRH4_VOLCA</name>
<organism evidence="3">
    <name type="scientific">Volvox carteri f. nagariensis</name>
    <dbReference type="NCBI Taxonomy" id="3068"/>
    <lineage>
        <taxon>Eukaryota</taxon>
        <taxon>Viridiplantae</taxon>
        <taxon>Chlorophyta</taxon>
        <taxon>core chlorophytes</taxon>
        <taxon>Chlorophyceae</taxon>
        <taxon>CS clade</taxon>
        <taxon>Chlamydomonadales</taxon>
        <taxon>Volvocaceae</taxon>
        <taxon>Volvox</taxon>
    </lineage>
</organism>
<feature type="region of interest" description="Disordered" evidence="1">
    <location>
        <begin position="317"/>
        <end position="385"/>
    </location>
</feature>
<dbReference type="GeneID" id="9623665"/>
<dbReference type="AlphaFoldDB" id="D8TRH4"/>
<keyword evidence="3" id="KW-1185">Reference proteome</keyword>
<sequence length="385" mass="40147">MRVNGTATSKSIVVYVYSNYTVAADKPRVDILTSIIRSKIPGSLTMPMAKQPYFGDYTVGYVIPSNKGSYFTLEQLGVKPPRVAALTAFVRRGGALVLLDGYDYTNKTNSLLPVIAAVLGTDPLCRAIGVTSDLKQQRRISTGYFMNLDESIKVSRGLGLSNLNCETGKSIYSAIVNKTPVAGAIFWPLGRGAVYWIGSSFQRPNLRGFQQVLVAALSTAVDAWKQGPPLSLAPRPPQPPPPFSSIAVRSFNIVCTAAAFRNHFSPAAVTTSIRATPICNHAISTAEAISPTAPSTTTPSSKSSSAITQAAVAVPGAPSIITGPPTTTTATPTITDVPSASNSAESSTDTTAATTTTATTDIGSTSTAINATAIPTSVQSLQPTA</sequence>
<evidence type="ECO:0000313" key="3">
    <source>
        <dbReference type="Proteomes" id="UP000001058"/>
    </source>
</evidence>
<accession>D8TRH4</accession>
<dbReference type="InParanoid" id="D8TRH4"/>
<dbReference type="RefSeq" id="XP_002949058.1">
    <property type="nucleotide sequence ID" value="XM_002949012.1"/>
</dbReference>
<evidence type="ECO:0000256" key="1">
    <source>
        <dbReference type="SAM" id="MobiDB-lite"/>
    </source>
</evidence>
<feature type="compositionally biased region" description="Low complexity" evidence="1">
    <location>
        <begin position="317"/>
        <end position="368"/>
    </location>
</feature>
<gene>
    <name evidence="2" type="ORF">VOLCADRAFT_89352</name>
</gene>
<protein>
    <submittedName>
        <fullName evidence="2">Uncharacterized protein</fullName>
    </submittedName>
</protein>
<dbReference type="EMBL" id="GL378333">
    <property type="protein sequence ID" value="EFJ49993.1"/>
    <property type="molecule type" value="Genomic_DNA"/>
</dbReference>
<reference evidence="2 3" key="1">
    <citation type="journal article" date="2010" name="Science">
        <title>Genomic analysis of organismal complexity in the multicellular green alga Volvox carteri.</title>
        <authorList>
            <person name="Prochnik S.E."/>
            <person name="Umen J."/>
            <person name="Nedelcu A.M."/>
            <person name="Hallmann A."/>
            <person name="Miller S.M."/>
            <person name="Nishii I."/>
            <person name="Ferris P."/>
            <person name="Kuo A."/>
            <person name="Mitros T."/>
            <person name="Fritz-Laylin L.K."/>
            <person name="Hellsten U."/>
            <person name="Chapman J."/>
            <person name="Simakov O."/>
            <person name="Rensing S.A."/>
            <person name="Terry A."/>
            <person name="Pangilinan J."/>
            <person name="Kapitonov V."/>
            <person name="Jurka J."/>
            <person name="Salamov A."/>
            <person name="Shapiro H."/>
            <person name="Schmutz J."/>
            <person name="Grimwood J."/>
            <person name="Lindquist E."/>
            <person name="Lucas S."/>
            <person name="Grigoriev I.V."/>
            <person name="Schmitt R."/>
            <person name="Kirk D."/>
            <person name="Rokhsar D.S."/>
        </authorList>
    </citation>
    <scope>NUCLEOTIDE SEQUENCE [LARGE SCALE GENOMIC DNA]</scope>
    <source>
        <strain evidence="3">f. Nagariensis / Eve</strain>
    </source>
</reference>
<feature type="compositionally biased region" description="Polar residues" evidence="1">
    <location>
        <begin position="369"/>
        <end position="385"/>
    </location>
</feature>